<feature type="domain" description="Adenylyltransferase AadA C-terminal" evidence="2">
    <location>
        <begin position="156"/>
        <end position="249"/>
    </location>
</feature>
<dbReference type="EMBL" id="ADVG01000001">
    <property type="protein sequence ID" value="EFH89794.1"/>
    <property type="molecule type" value="Genomic_DNA"/>
</dbReference>
<evidence type="ECO:0000256" key="1">
    <source>
        <dbReference type="ARBA" id="ARBA00022679"/>
    </source>
</evidence>
<reference evidence="3 4" key="1">
    <citation type="journal article" date="2011" name="Stand. Genomic Sci.">
        <title>Non-contiguous finished genome sequence and contextual data of the filamentous soil bacterium Ktedonobacter racemifer type strain (SOSP1-21).</title>
        <authorList>
            <person name="Chang Y.J."/>
            <person name="Land M."/>
            <person name="Hauser L."/>
            <person name="Chertkov O."/>
            <person name="Del Rio T.G."/>
            <person name="Nolan M."/>
            <person name="Copeland A."/>
            <person name="Tice H."/>
            <person name="Cheng J.F."/>
            <person name="Lucas S."/>
            <person name="Han C."/>
            <person name="Goodwin L."/>
            <person name="Pitluck S."/>
            <person name="Ivanova N."/>
            <person name="Ovchinikova G."/>
            <person name="Pati A."/>
            <person name="Chen A."/>
            <person name="Palaniappan K."/>
            <person name="Mavromatis K."/>
            <person name="Liolios K."/>
            <person name="Brettin T."/>
            <person name="Fiebig A."/>
            <person name="Rohde M."/>
            <person name="Abt B."/>
            <person name="Goker M."/>
            <person name="Detter J.C."/>
            <person name="Woyke T."/>
            <person name="Bristow J."/>
            <person name="Eisen J.A."/>
            <person name="Markowitz V."/>
            <person name="Hugenholtz P."/>
            <person name="Kyrpides N.C."/>
            <person name="Klenk H.P."/>
            <person name="Lapidus A."/>
        </authorList>
    </citation>
    <scope>NUCLEOTIDE SEQUENCE [LARGE SCALE GENOMIC DNA]</scope>
    <source>
        <strain evidence="4">DSM 44963</strain>
    </source>
</reference>
<dbReference type="InterPro" id="IPR025184">
    <property type="entry name" value="AadA_C"/>
</dbReference>
<dbReference type="AlphaFoldDB" id="D6TK37"/>
<dbReference type="GO" id="GO:0016740">
    <property type="term" value="F:transferase activity"/>
    <property type="evidence" value="ECO:0007669"/>
    <property type="project" value="UniProtKB-KW"/>
</dbReference>
<dbReference type="OrthoDB" id="5643411at2"/>
<dbReference type="STRING" id="485913.Krac_11363"/>
<evidence type="ECO:0000313" key="3">
    <source>
        <dbReference type="EMBL" id="EFH89794.1"/>
    </source>
</evidence>
<evidence type="ECO:0000259" key="2">
    <source>
        <dbReference type="Pfam" id="PF13427"/>
    </source>
</evidence>
<keyword evidence="4" id="KW-1185">Reference proteome</keyword>
<organism evidence="3 4">
    <name type="scientific">Ktedonobacter racemifer DSM 44963</name>
    <dbReference type="NCBI Taxonomy" id="485913"/>
    <lineage>
        <taxon>Bacteria</taxon>
        <taxon>Bacillati</taxon>
        <taxon>Chloroflexota</taxon>
        <taxon>Ktedonobacteria</taxon>
        <taxon>Ktedonobacterales</taxon>
        <taxon>Ktedonobacteraceae</taxon>
        <taxon>Ktedonobacter</taxon>
    </lineage>
</organism>
<dbReference type="RefSeq" id="WP_007906666.1">
    <property type="nucleotide sequence ID" value="NZ_ADVG01000001.1"/>
</dbReference>
<gene>
    <name evidence="3" type="ORF">Krac_11363</name>
</gene>
<name>D6TK37_KTERA</name>
<dbReference type="SUPFAM" id="SSF81301">
    <property type="entry name" value="Nucleotidyltransferase"/>
    <property type="match status" value="1"/>
</dbReference>
<evidence type="ECO:0000313" key="4">
    <source>
        <dbReference type="Proteomes" id="UP000004508"/>
    </source>
</evidence>
<dbReference type="InterPro" id="IPR043519">
    <property type="entry name" value="NT_sf"/>
</dbReference>
<proteinExistence type="predicted"/>
<dbReference type="Proteomes" id="UP000004508">
    <property type="component" value="Unassembled WGS sequence"/>
</dbReference>
<dbReference type="Pfam" id="PF13427">
    <property type="entry name" value="AadA_C"/>
    <property type="match status" value="1"/>
</dbReference>
<accession>D6TK37</accession>
<keyword evidence="1" id="KW-0808">Transferase</keyword>
<dbReference type="eggNOG" id="COG1708">
    <property type="taxonomic scope" value="Bacteria"/>
</dbReference>
<dbReference type="InParanoid" id="D6TK37"/>
<comment type="caution">
    <text evidence="3">The sequence shown here is derived from an EMBL/GenBank/DDBJ whole genome shotgun (WGS) entry which is preliminary data.</text>
</comment>
<sequence length="277" mass="31194">MSINPDTRLQNLPPEIQTYSLQMVQLLHNYLQGNLLGVYIVGSAALGGFIVGRSDIDIQGVCARQLSQEEKEQITSLLAHPSLPCPTRGCEFVLYSREKVTIPSPTAGFEVNLNSGPQMCFHVTYDSKDESFHWFLLDRSIAREHGISIFGPDAHELFGVIPRTWLLNALLTSLRWHTDHDEAGYSSILNACRGWRFAEENQWSSKVDAIEWAKTRVADGELLTQALALRAGTCDETLDQKKVKQFLNSIRERIEQVQQVDTPRTHDRGCFFHPGGL</sequence>
<protein>
    <recommendedName>
        <fullName evidence="2">Adenylyltransferase AadA C-terminal domain-containing protein</fullName>
    </recommendedName>
</protein>